<evidence type="ECO:0000313" key="1">
    <source>
        <dbReference type="EMBL" id="KAF2137111.1"/>
    </source>
</evidence>
<dbReference type="GeneID" id="54300066"/>
<reference evidence="1" key="1">
    <citation type="journal article" date="2020" name="Stud. Mycol.">
        <title>101 Dothideomycetes genomes: a test case for predicting lifestyles and emergence of pathogens.</title>
        <authorList>
            <person name="Haridas S."/>
            <person name="Albert R."/>
            <person name="Binder M."/>
            <person name="Bloem J."/>
            <person name="Labutti K."/>
            <person name="Salamov A."/>
            <person name="Andreopoulos B."/>
            <person name="Baker S."/>
            <person name="Barry K."/>
            <person name="Bills G."/>
            <person name="Bluhm B."/>
            <person name="Cannon C."/>
            <person name="Castanera R."/>
            <person name="Culley D."/>
            <person name="Daum C."/>
            <person name="Ezra D."/>
            <person name="Gonzalez J."/>
            <person name="Henrissat B."/>
            <person name="Kuo A."/>
            <person name="Liang C."/>
            <person name="Lipzen A."/>
            <person name="Lutzoni F."/>
            <person name="Magnuson J."/>
            <person name="Mondo S."/>
            <person name="Nolan M."/>
            <person name="Ohm R."/>
            <person name="Pangilinan J."/>
            <person name="Park H.-J."/>
            <person name="Ramirez L."/>
            <person name="Alfaro M."/>
            <person name="Sun H."/>
            <person name="Tritt A."/>
            <person name="Yoshinaga Y."/>
            <person name="Zwiers L.-H."/>
            <person name="Turgeon B."/>
            <person name="Goodwin S."/>
            <person name="Spatafora J."/>
            <person name="Crous P."/>
            <person name="Grigoriev I."/>
        </authorList>
    </citation>
    <scope>NUCLEOTIDE SEQUENCE</scope>
    <source>
        <strain evidence="1">CBS 121167</strain>
    </source>
</reference>
<name>A0A6A6B306_9PEZI</name>
<evidence type="ECO:0000313" key="2">
    <source>
        <dbReference type="Proteomes" id="UP000799438"/>
    </source>
</evidence>
<gene>
    <name evidence="1" type="ORF">K452DRAFT_302263</name>
</gene>
<dbReference type="AlphaFoldDB" id="A0A6A6B306"/>
<dbReference type="EMBL" id="ML995507">
    <property type="protein sequence ID" value="KAF2137111.1"/>
    <property type="molecule type" value="Genomic_DNA"/>
</dbReference>
<proteinExistence type="predicted"/>
<dbReference type="RefSeq" id="XP_033392829.1">
    <property type="nucleotide sequence ID" value="XM_033542569.1"/>
</dbReference>
<dbReference type="OrthoDB" id="4252443at2759"/>
<evidence type="ECO:0008006" key="3">
    <source>
        <dbReference type="Google" id="ProtNLM"/>
    </source>
</evidence>
<accession>A0A6A6B306</accession>
<dbReference type="Proteomes" id="UP000799438">
    <property type="component" value="Unassembled WGS sequence"/>
</dbReference>
<sequence length="477" mass="54730">MTALGHLPVELLRYIIADFCDTPSCCALSATCQWLHSICTEELYRSIDLSRHNSSETANFFEYGPHPIPAYNVMYPETPLDQAIRKRQRSLLATLQTRPGYGEHVRHLAWSIIMAPPGRKNGNYQLYENSIDYRITIRRDDPIDLLVEDSPLWAAFSTMTKVIIIDVFFLRMYRESCPPPPLFPSATSIRLGGQVSRSFVRAILGERDASALRHLDFDGLSQYANPLPDPPDGLTHAQLMQYCLDLYPIRESIERSAEYAGERKNTPAGPLSGHMQPYLTRRCTNLTSLRIGTWAPQRSEDLRPHDAARYREYGAFLGSIRPTLRSLFFEQNGDNWVNEQLALQAPEDSLRPGEQLFTRFIHPVLLEAEWPCLERLEVRGVGVRVKLWPGQYTQEPPSLPKSTESIRYKLRSLPGREQGWRVEETDLRIGRDFGREYRPLMKPEAEILFEAPLKEYEVLEGSGIWKFITELNAGRVY</sequence>
<organism evidence="1 2">
    <name type="scientific">Aplosporella prunicola CBS 121167</name>
    <dbReference type="NCBI Taxonomy" id="1176127"/>
    <lineage>
        <taxon>Eukaryota</taxon>
        <taxon>Fungi</taxon>
        <taxon>Dikarya</taxon>
        <taxon>Ascomycota</taxon>
        <taxon>Pezizomycotina</taxon>
        <taxon>Dothideomycetes</taxon>
        <taxon>Dothideomycetes incertae sedis</taxon>
        <taxon>Botryosphaeriales</taxon>
        <taxon>Aplosporellaceae</taxon>
        <taxon>Aplosporella</taxon>
    </lineage>
</organism>
<protein>
    <recommendedName>
        <fullName evidence="3">F-box domain-containing protein</fullName>
    </recommendedName>
</protein>
<keyword evidence="2" id="KW-1185">Reference proteome</keyword>